<dbReference type="KEGG" id="ptp:RCA23_c23770"/>
<reference evidence="2 3" key="1">
    <citation type="journal article" date="2014" name="ISME J.">
        <title>Adaptation of an abundant Roseobacter RCA organism to pelagic systems revealed by genomic and transcriptomic analyses.</title>
        <authorList>
            <person name="Voget S."/>
            <person name="Wemheuer B."/>
            <person name="Brinkhoff T."/>
            <person name="Vollmers J."/>
            <person name="Dietrich S."/>
            <person name="Giebel H.A."/>
            <person name="Beardsley C."/>
            <person name="Sardemann C."/>
            <person name="Bakenhus I."/>
            <person name="Billerbeck S."/>
            <person name="Daniel R."/>
            <person name="Simon M."/>
        </authorList>
    </citation>
    <scope>NUCLEOTIDE SEQUENCE [LARGE SCALE GENOMIC DNA]</scope>
    <source>
        <strain evidence="2 3">RCA23</strain>
    </source>
</reference>
<name>A0AAN0RKJ0_9RHOB</name>
<protein>
    <submittedName>
        <fullName evidence="2">Uncharacterized protein</fullName>
    </submittedName>
</protein>
<gene>
    <name evidence="2" type="ORF">RCA23_c23770</name>
</gene>
<keyword evidence="3" id="KW-1185">Reference proteome</keyword>
<dbReference type="EMBL" id="CP003984">
    <property type="protein sequence ID" value="AII87899.1"/>
    <property type="molecule type" value="Genomic_DNA"/>
</dbReference>
<dbReference type="AlphaFoldDB" id="A0AAN0RKJ0"/>
<dbReference type="Proteomes" id="UP000028680">
    <property type="component" value="Chromosome"/>
</dbReference>
<proteinExistence type="predicted"/>
<accession>A0AAN0RKJ0</accession>
<feature type="region of interest" description="Disordered" evidence="1">
    <location>
        <begin position="41"/>
        <end position="60"/>
    </location>
</feature>
<organism evidence="2 3">
    <name type="scientific">Planktomarina temperata RCA23</name>
    <dbReference type="NCBI Taxonomy" id="666509"/>
    <lineage>
        <taxon>Bacteria</taxon>
        <taxon>Pseudomonadati</taxon>
        <taxon>Pseudomonadota</taxon>
        <taxon>Alphaproteobacteria</taxon>
        <taxon>Rhodobacterales</taxon>
        <taxon>Paracoccaceae</taxon>
        <taxon>Planktomarina</taxon>
    </lineage>
</organism>
<evidence type="ECO:0000313" key="3">
    <source>
        <dbReference type="Proteomes" id="UP000028680"/>
    </source>
</evidence>
<evidence type="ECO:0000256" key="1">
    <source>
        <dbReference type="SAM" id="MobiDB-lite"/>
    </source>
</evidence>
<dbReference type="RefSeq" id="WP_044050532.1">
    <property type="nucleotide sequence ID" value="NZ_CP003984.1"/>
</dbReference>
<sequence length="71" mass="8388">MTLIERDHLLAHIQDLIRDHGTLRVLGQILKLKLMRRRTKRAMHLPVNPHMRRDIGLTPAHKPPDPFKFLL</sequence>
<evidence type="ECO:0000313" key="2">
    <source>
        <dbReference type="EMBL" id="AII87899.1"/>
    </source>
</evidence>